<dbReference type="Pfam" id="PF01841">
    <property type="entry name" value="Transglut_core"/>
    <property type="match status" value="1"/>
</dbReference>
<feature type="compositionally biased region" description="Pro residues" evidence="1">
    <location>
        <begin position="26"/>
        <end position="40"/>
    </location>
</feature>
<dbReference type="OrthoDB" id="6129702at2759"/>
<keyword evidence="4" id="KW-1185">Reference proteome</keyword>
<evidence type="ECO:0000313" key="3">
    <source>
        <dbReference type="EMBL" id="KAF7315626.1"/>
    </source>
</evidence>
<dbReference type="AlphaFoldDB" id="A0A8H6TF95"/>
<feature type="compositionally biased region" description="Pro residues" evidence="1">
    <location>
        <begin position="57"/>
        <end position="87"/>
    </location>
</feature>
<protein>
    <submittedName>
        <fullName evidence="3">TGc domain-containing protein</fullName>
    </submittedName>
</protein>
<feature type="region of interest" description="Disordered" evidence="1">
    <location>
        <begin position="1"/>
        <end position="98"/>
    </location>
</feature>
<organism evidence="3 4">
    <name type="scientific">Mycena indigotica</name>
    <dbReference type="NCBI Taxonomy" id="2126181"/>
    <lineage>
        <taxon>Eukaryota</taxon>
        <taxon>Fungi</taxon>
        <taxon>Dikarya</taxon>
        <taxon>Basidiomycota</taxon>
        <taxon>Agaricomycotina</taxon>
        <taxon>Agaricomycetes</taxon>
        <taxon>Agaricomycetidae</taxon>
        <taxon>Agaricales</taxon>
        <taxon>Marasmiineae</taxon>
        <taxon>Mycenaceae</taxon>
        <taxon>Mycena</taxon>
    </lineage>
</organism>
<feature type="domain" description="Transglutaminase-like" evidence="2">
    <location>
        <begin position="176"/>
        <end position="248"/>
    </location>
</feature>
<evidence type="ECO:0000313" key="4">
    <source>
        <dbReference type="Proteomes" id="UP000636479"/>
    </source>
</evidence>
<dbReference type="PANTHER" id="PTHR46333:SF5">
    <property type="entry name" value="TRANSGLUTAMINASE-LIKE DOMAIN-CONTAINING PROTEIN"/>
    <property type="match status" value="1"/>
</dbReference>
<dbReference type="InterPro" id="IPR038765">
    <property type="entry name" value="Papain-like_cys_pep_sf"/>
</dbReference>
<feature type="compositionally biased region" description="Basic and acidic residues" evidence="1">
    <location>
        <begin position="44"/>
        <end position="54"/>
    </location>
</feature>
<name>A0A8H6TF95_9AGAR</name>
<dbReference type="GO" id="GO:0005737">
    <property type="term" value="C:cytoplasm"/>
    <property type="evidence" value="ECO:0007669"/>
    <property type="project" value="TreeGrafter"/>
</dbReference>
<dbReference type="EMBL" id="JACAZF010000001">
    <property type="protein sequence ID" value="KAF7315626.1"/>
    <property type="molecule type" value="Genomic_DNA"/>
</dbReference>
<proteinExistence type="predicted"/>
<gene>
    <name evidence="3" type="ORF">MIND_00078000</name>
</gene>
<feature type="compositionally biased region" description="Acidic residues" evidence="1">
    <location>
        <begin position="88"/>
        <end position="98"/>
    </location>
</feature>
<dbReference type="InterPro" id="IPR002931">
    <property type="entry name" value="Transglutaminase-like"/>
</dbReference>
<dbReference type="SUPFAM" id="SSF54001">
    <property type="entry name" value="Cysteine proteinases"/>
    <property type="match status" value="1"/>
</dbReference>
<dbReference type="PANTHER" id="PTHR46333">
    <property type="entry name" value="CYTOKINESIS PROTEIN 3"/>
    <property type="match status" value="1"/>
</dbReference>
<sequence length="433" mass="47993">MATLPPRRAVPPAPTSQLYLHNAPSRVPPPPPPRKAPSLPPRRGSRDPELERLLSRKPPPPPIAKSALPAPPARRLPPMPARLPTPEPEPEPELEEEEESLACIKCHDWSFVDSHASGFPRQSVTSLPLLVEQLTSPWDSETEKARAIFYWLHCNIVYDVDSFFSGNISASSPEQTLRSGLAVCDGYAGLFSELASLCGLQAHKVTGFGKGYGYQPLSPGSHAPPESSNHAWNCVLLDGEWRLIDACWGAGALMNGTYNQRFAPVWFYSSPTEFGRRHFPTDRSYQLRSEEDGGPVSWEEFILDTDGPVLYGDFYNLEFSPDLVQPNVAEIQGPGYVNFQLFKQCEHMSREQKDNYVYFINLPDNSKTTLVAGAEGAWGASVYIPQGMKGDVSLNYITSFDNRDALGLSPQTFQSSIGRKAMAWQGLCKWTLV</sequence>
<evidence type="ECO:0000259" key="2">
    <source>
        <dbReference type="SMART" id="SM00460"/>
    </source>
</evidence>
<dbReference type="RefSeq" id="XP_037225649.1">
    <property type="nucleotide sequence ID" value="XM_037357739.1"/>
</dbReference>
<evidence type="ECO:0000256" key="1">
    <source>
        <dbReference type="SAM" id="MobiDB-lite"/>
    </source>
</evidence>
<dbReference type="Gene3D" id="3.10.620.30">
    <property type="match status" value="1"/>
</dbReference>
<comment type="caution">
    <text evidence="3">The sequence shown here is derived from an EMBL/GenBank/DDBJ whole genome shotgun (WGS) entry which is preliminary data.</text>
</comment>
<accession>A0A8H6TF95</accession>
<dbReference type="InterPro" id="IPR052557">
    <property type="entry name" value="CAP/Cytokinesis_protein"/>
</dbReference>
<dbReference type="SMART" id="SM00460">
    <property type="entry name" value="TGc"/>
    <property type="match status" value="1"/>
</dbReference>
<dbReference type="Proteomes" id="UP000636479">
    <property type="component" value="Unassembled WGS sequence"/>
</dbReference>
<reference evidence="3" key="1">
    <citation type="submission" date="2020-05" db="EMBL/GenBank/DDBJ databases">
        <title>Mycena genomes resolve the evolution of fungal bioluminescence.</title>
        <authorList>
            <person name="Tsai I.J."/>
        </authorList>
    </citation>
    <scope>NUCLEOTIDE SEQUENCE</scope>
    <source>
        <strain evidence="3">171206Taipei</strain>
    </source>
</reference>
<dbReference type="GeneID" id="59340255"/>